<dbReference type="AlphaFoldDB" id="Q1IKV4"/>
<dbReference type="EMBL" id="CP000360">
    <property type="protein sequence ID" value="ABF42496.1"/>
    <property type="molecule type" value="Genomic_DNA"/>
</dbReference>
<dbReference type="PANTHER" id="PTHR43000">
    <property type="entry name" value="DTDP-D-GLUCOSE 4,6-DEHYDRATASE-RELATED"/>
    <property type="match status" value="1"/>
</dbReference>
<name>Q1IKV4_KORVE</name>
<dbReference type="Gene3D" id="3.40.50.720">
    <property type="entry name" value="NAD(P)-binding Rossmann-like Domain"/>
    <property type="match status" value="1"/>
</dbReference>
<dbReference type="CDD" id="cd05258">
    <property type="entry name" value="CDP_TE_SDR_e"/>
    <property type="match status" value="1"/>
</dbReference>
<keyword evidence="3" id="KW-1185">Reference proteome</keyword>
<dbReference type="STRING" id="204669.Acid345_3495"/>
<dbReference type="Proteomes" id="UP000002432">
    <property type="component" value="Chromosome"/>
</dbReference>
<dbReference type="OrthoDB" id="9779902at2"/>
<evidence type="ECO:0000313" key="2">
    <source>
        <dbReference type="EMBL" id="ABF42496.1"/>
    </source>
</evidence>
<dbReference type="SUPFAM" id="SSF51735">
    <property type="entry name" value="NAD(P)-binding Rossmann-fold domains"/>
    <property type="match status" value="1"/>
</dbReference>
<dbReference type="Pfam" id="PF16363">
    <property type="entry name" value="GDP_Man_Dehyd"/>
    <property type="match status" value="1"/>
</dbReference>
<dbReference type="InterPro" id="IPR036291">
    <property type="entry name" value="NAD(P)-bd_dom_sf"/>
</dbReference>
<organism evidence="2 3">
    <name type="scientific">Koribacter versatilis (strain Ellin345)</name>
    <dbReference type="NCBI Taxonomy" id="204669"/>
    <lineage>
        <taxon>Bacteria</taxon>
        <taxon>Pseudomonadati</taxon>
        <taxon>Acidobacteriota</taxon>
        <taxon>Terriglobia</taxon>
        <taxon>Terriglobales</taxon>
        <taxon>Candidatus Korobacteraceae</taxon>
        <taxon>Candidatus Korobacter</taxon>
    </lineage>
</organism>
<gene>
    <name evidence="2" type="ordered locus">Acid345_3495</name>
</gene>
<reference evidence="2 3" key="1">
    <citation type="journal article" date="2009" name="Appl. Environ. Microbiol.">
        <title>Three genomes from the phylum Acidobacteria provide insight into the lifestyles of these microorganisms in soils.</title>
        <authorList>
            <person name="Ward N.L."/>
            <person name="Challacombe J.F."/>
            <person name="Janssen P.H."/>
            <person name="Henrissat B."/>
            <person name="Coutinho P.M."/>
            <person name="Wu M."/>
            <person name="Xie G."/>
            <person name="Haft D.H."/>
            <person name="Sait M."/>
            <person name="Badger J."/>
            <person name="Barabote R.D."/>
            <person name="Bradley B."/>
            <person name="Brettin T.S."/>
            <person name="Brinkac L.M."/>
            <person name="Bruce D."/>
            <person name="Creasy T."/>
            <person name="Daugherty S.C."/>
            <person name="Davidsen T.M."/>
            <person name="DeBoy R.T."/>
            <person name="Detter J.C."/>
            <person name="Dodson R.J."/>
            <person name="Durkin A.S."/>
            <person name="Ganapathy A."/>
            <person name="Gwinn-Giglio M."/>
            <person name="Han C.S."/>
            <person name="Khouri H."/>
            <person name="Kiss H."/>
            <person name="Kothari S.P."/>
            <person name="Madupu R."/>
            <person name="Nelson K.E."/>
            <person name="Nelson W.C."/>
            <person name="Paulsen I."/>
            <person name="Penn K."/>
            <person name="Ren Q."/>
            <person name="Rosovitz M.J."/>
            <person name="Selengut J.D."/>
            <person name="Shrivastava S."/>
            <person name="Sullivan S.A."/>
            <person name="Tapia R."/>
            <person name="Thompson L.S."/>
            <person name="Watkins K.L."/>
            <person name="Yang Q."/>
            <person name="Yu C."/>
            <person name="Zafar N."/>
            <person name="Zhou L."/>
            <person name="Kuske C.R."/>
        </authorList>
    </citation>
    <scope>NUCLEOTIDE SEQUENCE [LARGE SCALE GENOMIC DNA]</scope>
    <source>
        <strain evidence="2 3">Ellin345</strain>
    </source>
</reference>
<feature type="domain" description="NAD(P)-binding" evidence="1">
    <location>
        <begin position="12"/>
        <end position="335"/>
    </location>
</feature>
<dbReference type="HOGENOM" id="CLU_007383_1_7_0"/>
<proteinExistence type="predicted"/>
<sequence length="369" mass="40464">MTMNKGSFRSALILGGAGFIGSNLASWLLQNTSAKVHIFDNLSRFGVRNNLDWLQGMAATSGRLQITVGDVRDAAHVERVVRHATEIYHFAAQVAVTTSISDPRHDFEVNLGGTVNVLEAARKSDNQPFIFFTSTNKVYGDFGAEDLYLDGKRYRSKNAAGTSETQPLDFHSPYGCSKGAADQYVRDYARIYGLNTVVFRMSCIAGQQQFGNEDQGWVAHFLYSALRGAPITIYGNGKQVRDVLCVDDLVRAIDLARQLPASSEGRIYNIGGGAENALSLLELMDLVKSVTGHGCDVTYDAARPGDQLYYVTDFAKFKRDSGWQPEISPEGTLKKIYDFYKKNRDLFALTAARPSILPAASASELAQPA</sequence>
<dbReference type="eggNOG" id="COG0451">
    <property type="taxonomic scope" value="Bacteria"/>
</dbReference>
<evidence type="ECO:0000313" key="3">
    <source>
        <dbReference type="Proteomes" id="UP000002432"/>
    </source>
</evidence>
<protein>
    <submittedName>
        <fullName evidence="2">NAD-dependent epimerase/dehydratase</fullName>
    </submittedName>
</protein>
<evidence type="ECO:0000259" key="1">
    <source>
        <dbReference type="Pfam" id="PF16363"/>
    </source>
</evidence>
<accession>Q1IKV4</accession>
<dbReference type="KEGG" id="aba:Acid345_3495"/>
<dbReference type="EnsemblBacteria" id="ABF42496">
    <property type="protein sequence ID" value="ABF42496"/>
    <property type="gene ID" value="Acid345_3495"/>
</dbReference>
<dbReference type="InterPro" id="IPR016040">
    <property type="entry name" value="NAD(P)-bd_dom"/>
</dbReference>